<evidence type="ECO:0000313" key="1">
    <source>
        <dbReference type="EMBL" id="KAI0044448.1"/>
    </source>
</evidence>
<name>A0ACB8RJZ5_9AGAM</name>
<reference evidence="1" key="2">
    <citation type="journal article" date="2022" name="New Phytol.">
        <title>Evolutionary transition to the ectomycorrhizal habit in the genomes of a hyperdiverse lineage of mushroom-forming fungi.</title>
        <authorList>
            <person name="Looney B."/>
            <person name="Miyauchi S."/>
            <person name="Morin E."/>
            <person name="Drula E."/>
            <person name="Courty P.E."/>
            <person name="Kohler A."/>
            <person name="Kuo A."/>
            <person name="LaButti K."/>
            <person name="Pangilinan J."/>
            <person name="Lipzen A."/>
            <person name="Riley R."/>
            <person name="Andreopoulos W."/>
            <person name="He G."/>
            <person name="Johnson J."/>
            <person name="Nolan M."/>
            <person name="Tritt A."/>
            <person name="Barry K.W."/>
            <person name="Grigoriev I.V."/>
            <person name="Nagy L.G."/>
            <person name="Hibbett D."/>
            <person name="Henrissat B."/>
            <person name="Matheny P.B."/>
            <person name="Labbe J."/>
            <person name="Martin F.M."/>
        </authorList>
    </citation>
    <scope>NUCLEOTIDE SEQUENCE</scope>
    <source>
        <strain evidence="1">FP105234-sp</strain>
    </source>
</reference>
<protein>
    <submittedName>
        <fullName evidence="1">Uncharacterized protein</fullName>
    </submittedName>
</protein>
<gene>
    <name evidence="1" type="ORF">FA95DRAFT_258258</name>
</gene>
<evidence type="ECO:0000313" key="2">
    <source>
        <dbReference type="Proteomes" id="UP000814033"/>
    </source>
</evidence>
<proteinExistence type="predicted"/>
<dbReference type="EMBL" id="MU275983">
    <property type="protein sequence ID" value="KAI0044448.1"/>
    <property type="molecule type" value="Genomic_DNA"/>
</dbReference>
<keyword evidence="2" id="KW-1185">Reference proteome</keyword>
<organism evidence="1 2">
    <name type="scientific">Auriscalpium vulgare</name>
    <dbReference type="NCBI Taxonomy" id="40419"/>
    <lineage>
        <taxon>Eukaryota</taxon>
        <taxon>Fungi</taxon>
        <taxon>Dikarya</taxon>
        <taxon>Basidiomycota</taxon>
        <taxon>Agaricomycotina</taxon>
        <taxon>Agaricomycetes</taxon>
        <taxon>Russulales</taxon>
        <taxon>Auriscalpiaceae</taxon>
        <taxon>Auriscalpium</taxon>
    </lineage>
</organism>
<sequence>MISFLTLGTLGSSIIRAKDVQDDNINLRAPVGVLIISLFVGDSLPRPAILDQHYAPSLGSPSPSWELATRSMHHLIPGGSSVLSLVPRARQVFDLQQRGRKHAILQFCWYSRKPAGLSVHHSVCRSTNMINCYPDCLPRIRAERQDRHRRELDRPSRHCLRAAPPCEPDTFSMLSEKNVTGRNSRPR</sequence>
<dbReference type="Proteomes" id="UP000814033">
    <property type="component" value="Unassembled WGS sequence"/>
</dbReference>
<reference evidence="1" key="1">
    <citation type="submission" date="2021-02" db="EMBL/GenBank/DDBJ databases">
        <authorList>
            <consortium name="DOE Joint Genome Institute"/>
            <person name="Ahrendt S."/>
            <person name="Looney B.P."/>
            <person name="Miyauchi S."/>
            <person name="Morin E."/>
            <person name="Drula E."/>
            <person name="Courty P.E."/>
            <person name="Chicoki N."/>
            <person name="Fauchery L."/>
            <person name="Kohler A."/>
            <person name="Kuo A."/>
            <person name="Labutti K."/>
            <person name="Pangilinan J."/>
            <person name="Lipzen A."/>
            <person name="Riley R."/>
            <person name="Andreopoulos W."/>
            <person name="He G."/>
            <person name="Johnson J."/>
            <person name="Barry K.W."/>
            <person name="Grigoriev I.V."/>
            <person name="Nagy L."/>
            <person name="Hibbett D."/>
            <person name="Henrissat B."/>
            <person name="Matheny P.B."/>
            <person name="Labbe J."/>
            <person name="Martin F."/>
        </authorList>
    </citation>
    <scope>NUCLEOTIDE SEQUENCE</scope>
    <source>
        <strain evidence="1">FP105234-sp</strain>
    </source>
</reference>
<accession>A0ACB8RJZ5</accession>
<comment type="caution">
    <text evidence="1">The sequence shown here is derived from an EMBL/GenBank/DDBJ whole genome shotgun (WGS) entry which is preliminary data.</text>
</comment>